<dbReference type="AlphaFoldDB" id="A0A232FM16"/>
<dbReference type="OrthoDB" id="6428063at2759"/>
<dbReference type="InterPro" id="IPR040676">
    <property type="entry name" value="DUF5641"/>
</dbReference>
<name>A0A232FM16_9HYME</name>
<reference evidence="2 3" key="1">
    <citation type="journal article" date="2017" name="Curr. Biol.">
        <title>The Evolution of Venom by Co-option of Single-Copy Genes.</title>
        <authorList>
            <person name="Martinson E.O."/>
            <person name="Mrinalini"/>
            <person name="Kelkar Y.D."/>
            <person name="Chang C.H."/>
            <person name="Werren J.H."/>
        </authorList>
    </citation>
    <scope>NUCLEOTIDE SEQUENCE [LARGE SCALE GENOMIC DNA]</scope>
    <source>
        <strain evidence="2 3">Alberta</strain>
        <tissue evidence="2">Whole body</tissue>
    </source>
</reference>
<evidence type="ECO:0000313" key="3">
    <source>
        <dbReference type="Proteomes" id="UP000215335"/>
    </source>
</evidence>
<accession>A0A232FM16</accession>
<proteinExistence type="predicted"/>
<feature type="domain" description="DUF5641" evidence="1">
    <location>
        <begin position="700"/>
        <end position="775"/>
    </location>
</feature>
<dbReference type="Pfam" id="PF05380">
    <property type="entry name" value="Peptidase_A17"/>
    <property type="match status" value="1"/>
</dbReference>
<dbReference type="PANTHER" id="PTHR47331">
    <property type="entry name" value="PHD-TYPE DOMAIN-CONTAINING PROTEIN"/>
    <property type="match status" value="1"/>
</dbReference>
<feature type="non-terminal residue" evidence="2">
    <location>
        <position position="1"/>
    </location>
</feature>
<gene>
    <name evidence="2" type="ORF">TSAR_006772</name>
</gene>
<evidence type="ECO:0000313" key="2">
    <source>
        <dbReference type="EMBL" id="OXU31774.1"/>
    </source>
</evidence>
<sequence>YNGHIYRIVNQDNAIKQNNAIKTYTLVKIRKTCGCLTCGRLYTGKIIQLENGPTAIETKLGWTFLGRSGETVTPREDAALTVLTMFNREAQITDLWELDVLGIADPTATLFKEAHLSEVKKQFQETVRVDEEGRYEVNLPWKETHPPLGGNLWATEKRLCALTKQLDEQETFEKLDQVFDVWIDEGIIEKDPITEEDKNGFRMHEIGMAADIAKAFLQISVKPADRKVLTFLWWSKSEPREIIVYRHCRVVFGINSSPFLLAATIKHHLQKAMESTRSREERDFYAKLQASFYVDNCITSVRTIEEKADFQQRTVGVMQQAKFDLRGWEFTGSNDSGESSKILGISWDKMNDQLFLNISKPENDSMKPVTKRSILLAAHKIFDPLGWVCPVLLLPKLMLQSLWGQKIDWDAEVPQQVATEFQKWQQQVHVLEEIKVPRWIFGRDTYKVTILMFVDVSKYAYAAALFVRVEKPQSVKIDLIQAKSRIGPNNDITIPRMELLAATLGARSEWPLEETAAKEDEVNAELSKTQHKMNTTDQVTRGVNDCQTLTCTDIVQKSDDNVAWYLFNRSNYDKVLRIMAWVCRFVKLTRTPKDERKVTGELSISELQYSDETVFRLAQKDSFNGATDPRLREINVFIDDSYLLRIKFPVILDPRHELTRLLIRREHERLKHASVSITMSALRERVCILASRRTMRSIIRKYLGQLVRHCKSKKNLNTIKEGDIVLIASDYQKRLDWPLARVLQVVPGNDGVPRIAKLKTAEGELVRLLQRLIPLEHDQAETRSSGTVLPKENVEIHVREKGRRRKP</sequence>
<comment type="caution">
    <text evidence="2">The sequence shown here is derived from an EMBL/GenBank/DDBJ whole genome shotgun (WGS) entry which is preliminary data.</text>
</comment>
<dbReference type="Pfam" id="PF18701">
    <property type="entry name" value="DUF5641"/>
    <property type="match status" value="1"/>
</dbReference>
<dbReference type="InterPro" id="IPR008042">
    <property type="entry name" value="Retrotrans_Pao"/>
</dbReference>
<dbReference type="STRING" id="543379.A0A232FM16"/>
<dbReference type="GO" id="GO:0071897">
    <property type="term" value="P:DNA biosynthetic process"/>
    <property type="evidence" value="ECO:0007669"/>
    <property type="project" value="UniProtKB-ARBA"/>
</dbReference>
<dbReference type="PANTHER" id="PTHR47331:SF4">
    <property type="entry name" value="PEPTIDASE S1 DOMAIN-CONTAINING PROTEIN"/>
    <property type="match status" value="1"/>
</dbReference>
<evidence type="ECO:0000259" key="1">
    <source>
        <dbReference type="Pfam" id="PF18701"/>
    </source>
</evidence>
<organism evidence="2 3">
    <name type="scientific">Trichomalopsis sarcophagae</name>
    <dbReference type="NCBI Taxonomy" id="543379"/>
    <lineage>
        <taxon>Eukaryota</taxon>
        <taxon>Metazoa</taxon>
        <taxon>Ecdysozoa</taxon>
        <taxon>Arthropoda</taxon>
        <taxon>Hexapoda</taxon>
        <taxon>Insecta</taxon>
        <taxon>Pterygota</taxon>
        <taxon>Neoptera</taxon>
        <taxon>Endopterygota</taxon>
        <taxon>Hymenoptera</taxon>
        <taxon>Apocrita</taxon>
        <taxon>Proctotrupomorpha</taxon>
        <taxon>Chalcidoidea</taxon>
        <taxon>Pteromalidae</taxon>
        <taxon>Pteromalinae</taxon>
        <taxon>Trichomalopsis</taxon>
    </lineage>
</organism>
<dbReference type="EMBL" id="NNAY01000031">
    <property type="protein sequence ID" value="OXU31774.1"/>
    <property type="molecule type" value="Genomic_DNA"/>
</dbReference>
<dbReference type="Proteomes" id="UP000215335">
    <property type="component" value="Unassembled WGS sequence"/>
</dbReference>
<dbReference type="InterPro" id="IPR043502">
    <property type="entry name" value="DNA/RNA_pol_sf"/>
</dbReference>
<keyword evidence="3" id="KW-1185">Reference proteome</keyword>
<dbReference type="SUPFAM" id="SSF56672">
    <property type="entry name" value="DNA/RNA polymerases"/>
    <property type="match status" value="1"/>
</dbReference>
<protein>
    <recommendedName>
        <fullName evidence="1">DUF5641 domain-containing protein</fullName>
    </recommendedName>
</protein>